<keyword evidence="6" id="KW-0067">ATP-binding</keyword>
<sequence>MSARRQTRDGLPNHDGVSQENRERNFEMIFLTGIGRKKHKNIVQMSFAFSNKGGKNQKYQIVHRDIKPLNLLLDHANGLLKIGDFGSAKVVAKVTKSTAYQVTRFYRPPELLLGSEYYNWTVGTLLAHRPLHVNAA</sequence>
<evidence type="ECO:0000256" key="2">
    <source>
        <dbReference type="ARBA" id="ARBA00022527"/>
    </source>
</evidence>
<dbReference type="PROSITE" id="PS50011">
    <property type="entry name" value="PROTEIN_KINASE_DOM"/>
    <property type="match status" value="1"/>
</dbReference>
<evidence type="ECO:0000256" key="3">
    <source>
        <dbReference type="ARBA" id="ARBA00022679"/>
    </source>
</evidence>
<keyword evidence="5" id="KW-0418">Kinase</keyword>
<dbReference type="Proteomes" id="UP000053676">
    <property type="component" value="Unassembled WGS sequence"/>
</dbReference>
<evidence type="ECO:0000256" key="6">
    <source>
        <dbReference type="ARBA" id="ARBA00022840"/>
    </source>
</evidence>
<dbReference type="GO" id="GO:0070507">
    <property type="term" value="P:regulation of microtubule cytoskeleton organization"/>
    <property type="evidence" value="ECO:0007669"/>
    <property type="project" value="TreeGrafter"/>
</dbReference>
<dbReference type="InterPro" id="IPR011009">
    <property type="entry name" value="Kinase-like_dom_sf"/>
</dbReference>
<dbReference type="KEGG" id="nai:NECAME_04644"/>
<evidence type="ECO:0000313" key="9">
    <source>
        <dbReference type="Proteomes" id="UP000053676"/>
    </source>
</evidence>
<evidence type="ECO:0000259" key="7">
    <source>
        <dbReference type="PROSITE" id="PS50011"/>
    </source>
</evidence>
<evidence type="ECO:0000256" key="5">
    <source>
        <dbReference type="ARBA" id="ARBA00022777"/>
    </source>
</evidence>
<evidence type="ECO:0000313" key="8">
    <source>
        <dbReference type="EMBL" id="ETN71612.1"/>
    </source>
</evidence>
<dbReference type="InterPro" id="IPR000719">
    <property type="entry name" value="Prot_kinase_dom"/>
</dbReference>
<keyword evidence="2" id="KW-0723">Serine/threonine-protein kinase</keyword>
<dbReference type="AlphaFoldDB" id="W2SSD2"/>
<dbReference type="GO" id="GO:0030154">
    <property type="term" value="P:cell differentiation"/>
    <property type="evidence" value="ECO:0007669"/>
    <property type="project" value="TreeGrafter"/>
</dbReference>
<dbReference type="InterPro" id="IPR050591">
    <property type="entry name" value="GSK-3"/>
</dbReference>
<reference evidence="9" key="1">
    <citation type="journal article" date="2014" name="Nat. Genet.">
        <title>Genome of the human hookworm Necator americanus.</title>
        <authorList>
            <person name="Tang Y.T."/>
            <person name="Gao X."/>
            <person name="Rosa B.A."/>
            <person name="Abubucker S."/>
            <person name="Hallsworth-Pepin K."/>
            <person name="Martin J."/>
            <person name="Tyagi R."/>
            <person name="Heizer E."/>
            <person name="Zhang X."/>
            <person name="Bhonagiri-Palsikar V."/>
            <person name="Minx P."/>
            <person name="Warren W.C."/>
            <person name="Wang Q."/>
            <person name="Zhan B."/>
            <person name="Hotez P.J."/>
            <person name="Sternberg P.W."/>
            <person name="Dougall A."/>
            <person name="Gaze S.T."/>
            <person name="Mulvenna J."/>
            <person name="Sotillo J."/>
            <person name="Ranganathan S."/>
            <person name="Rabelo E.M."/>
            <person name="Wilson R.K."/>
            <person name="Felgner P.L."/>
            <person name="Bethony J."/>
            <person name="Hawdon J.M."/>
            <person name="Gasser R.B."/>
            <person name="Loukas A."/>
            <person name="Mitreva M."/>
        </authorList>
    </citation>
    <scope>NUCLEOTIDE SEQUENCE [LARGE SCALE GENOMIC DNA]</scope>
</reference>
<dbReference type="GO" id="GO:0032436">
    <property type="term" value="P:positive regulation of proteasomal ubiquitin-dependent protein catabolic process"/>
    <property type="evidence" value="ECO:0007669"/>
    <property type="project" value="TreeGrafter"/>
</dbReference>
<dbReference type="PANTHER" id="PTHR24057:SF18">
    <property type="entry name" value="SERINE_THREONINE-PROTEIN KINASE R03D7.5-RELATED"/>
    <property type="match status" value="1"/>
</dbReference>
<dbReference type="InterPro" id="IPR008271">
    <property type="entry name" value="Ser/Thr_kinase_AS"/>
</dbReference>
<dbReference type="GO" id="GO:0005524">
    <property type="term" value="F:ATP binding"/>
    <property type="evidence" value="ECO:0007669"/>
    <property type="project" value="UniProtKB-KW"/>
</dbReference>
<keyword evidence="4" id="KW-0547">Nucleotide-binding</keyword>
<dbReference type="GO" id="GO:0004674">
    <property type="term" value="F:protein serine/threonine kinase activity"/>
    <property type="evidence" value="ECO:0007669"/>
    <property type="project" value="UniProtKB-KW"/>
</dbReference>
<comment type="similarity">
    <text evidence="1">Belongs to the protein kinase superfamily. CMGC Ser/Thr protein kinase family. GSK-3 subfamily.</text>
</comment>
<protein>
    <recommendedName>
        <fullName evidence="7">Protein kinase domain-containing protein</fullName>
    </recommendedName>
</protein>
<dbReference type="GO" id="GO:0030424">
    <property type="term" value="C:axon"/>
    <property type="evidence" value="ECO:0007669"/>
    <property type="project" value="TreeGrafter"/>
</dbReference>
<feature type="domain" description="Protein kinase" evidence="7">
    <location>
        <begin position="1"/>
        <end position="136"/>
    </location>
</feature>
<dbReference type="Gene3D" id="1.10.510.10">
    <property type="entry name" value="Transferase(Phosphotransferase) domain 1"/>
    <property type="match status" value="1"/>
</dbReference>
<dbReference type="GO" id="GO:0090090">
    <property type="term" value="P:negative regulation of canonical Wnt signaling pathway"/>
    <property type="evidence" value="ECO:0007669"/>
    <property type="project" value="TreeGrafter"/>
</dbReference>
<dbReference type="Pfam" id="PF00069">
    <property type="entry name" value="Pkinase"/>
    <property type="match status" value="1"/>
</dbReference>
<dbReference type="PROSITE" id="PS00108">
    <property type="entry name" value="PROTEIN_KINASE_ST"/>
    <property type="match status" value="1"/>
</dbReference>
<dbReference type="EMBL" id="KI667676">
    <property type="protein sequence ID" value="ETN71612.1"/>
    <property type="molecule type" value="Genomic_DNA"/>
</dbReference>
<organism evidence="8 9">
    <name type="scientific">Necator americanus</name>
    <name type="common">Human hookworm</name>
    <dbReference type="NCBI Taxonomy" id="51031"/>
    <lineage>
        <taxon>Eukaryota</taxon>
        <taxon>Metazoa</taxon>
        <taxon>Ecdysozoa</taxon>
        <taxon>Nematoda</taxon>
        <taxon>Chromadorea</taxon>
        <taxon>Rhabditida</taxon>
        <taxon>Rhabditina</taxon>
        <taxon>Rhabditomorpha</taxon>
        <taxon>Strongyloidea</taxon>
        <taxon>Ancylostomatidae</taxon>
        <taxon>Bunostominae</taxon>
        <taxon>Necator</taxon>
    </lineage>
</organism>
<evidence type="ECO:0000256" key="1">
    <source>
        <dbReference type="ARBA" id="ARBA00005527"/>
    </source>
</evidence>
<dbReference type="GO" id="GO:0005634">
    <property type="term" value="C:nucleus"/>
    <property type="evidence" value="ECO:0007669"/>
    <property type="project" value="TreeGrafter"/>
</dbReference>
<keyword evidence="3" id="KW-0808">Transferase</keyword>
<evidence type="ECO:0000256" key="4">
    <source>
        <dbReference type="ARBA" id="ARBA00022741"/>
    </source>
</evidence>
<name>W2SSD2_NECAM</name>
<gene>
    <name evidence="8" type="ORF">NECAME_04644</name>
</gene>
<proteinExistence type="inferred from homology"/>
<dbReference type="PANTHER" id="PTHR24057">
    <property type="entry name" value="GLYCOGEN SYNTHASE KINASE-3 ALPHA"/>
    <property type="match status" value="1"/>
</dbReference>
<dbReference type="GO" id="GO:0007165">
    <property type="term" value="P:signal transduction"/>
    <property type="evidence" value="ECO:0007669"/>
    <property type="project" value="TreeGrafter"/>
</dbReference>
<dbReference type="GO" id="GO:0005829">
    <property type="term" value="C:cytosol"/>
    <property type="evidence" value="ECO:0007669"/>
    <property type="project" value="TreeGrafter"/>
</dbReference>
<accession>W2SSD2</accession>
<keyword evidence="9" id="KW-1185">Reference proteome</keyword>
<dbReference type="STRING" id="51031.W2SSD2"/>
<dbReference type="SUPFAM" id="SSF56112">
    <property type="entry name" value="Protein kinase-like (PK-like)"/>
    <property type="match status" value="1"/>
</dbReference>